<accession>A0AA39JS22</accession>
<dbReference type="RefSeq" id="XP_060325773.1">
    <property type="nucleotide sequence ID" value="XM_060483928.1"/>
</dbReference>
<gene>
    <name evidence="3" type="ORF">EV420DRAFT_901967</name>
</gene>
<dbReference type="InterPro" id="IPR000210">
    <property type="entry name" value="BTB/POZ_dom"/>
</dbReference>
<feature type="compositionally biased region" description="Low complexity" evidence="1">
    <location>
        <begin position="722"/>
        <end position="744"/>
    </location>
</feature>
<evidence type="ECO:0000259" key="2">
    <source>
        <dbReference type="PROSITE" id="PS50097"/>
    </source>
</evidence>
<comment type="caution">
    <text evidence="3">The sequence shown here is derived from an EMBL/GenBank/DDBJ whole genome shotgun (WGS) entry which is preliminary data.</text>
</comment>
<evidence type="ECO:0000313" key="4">
    <source>
        <dbReference type="Proteomes" id="UP001175211"/>
    </source>
</evidence>
<dbReference type="Proteomes" id="UP001175211">
    <property type="component" value="Unassembled WGS sequence"/>
</dbReference>
<dbReference type="AlphaFoldDB" id="A0AA39JS22"/>
<dbReference type="PANTHER" id="PTHR47369:SF1">
    <property type="entry name" value="BTB_POZ DOMAIN-CONTAINING PROTEIN"/>
    <property type="match status" value="1"/>
</dbReference>
<dbReference type="GeneID" id="85367476"/>
<dbReference type="SUPFAM" id="SSF54695">
    <property type="entry name" value="POZ domain"/>
    <property type="match status" value="1"/>
</dbReference>
<feature type="region of interest" description="Disordered" evidence="1">
    <location>
        <begin position="856"/>
        <end position="879"/>
    </location>
</feature>
<evidence type="ECO:0000313" key="3">
    <source>
        <dbReference type="EMBL" id="KAK0446424.1"/>
    </source>
</evidence>
<dbReference type="InterPro" id="IPR011333">
    <property type="entry name" value="SKP1/BTB/POZ_sf"/>
</dbReference>
<feature type="compositionally biased region" description="Acidic residues" evidence="1">
    <location>
        <begin position="863"/>
        <end position="873"/>
    </location>
</feature>
<feature type="region of interest" description="Disordered" evidence="1">
    <location>
        <begin position="696"/>
        <end position="787"/>
    </location>
</feature>
<dbReference type="PROSITE" id="PS50097">
    <property type="entry name" value="BTB"/>
    <property type="match status" value="1"/>
</dbReference>
<name>A0AA39JS22_ARMTA</name>
<feature type="region of interest" description="Disordered" evidence="1">
    <location>
        <begin position="247"/>
        <end position="276"/>
    </location>
</feature>
<feature type="domain" description="BTB" evidence="2">
    <location>
        <begin position="66"/>
        <end position="139"/>
    </location>
</feature>
<feature type="compositionally biased region" description="Low complexity" evidence="1">
    <location>
        <begin position="752"/>
        <end position="771"/>
    </location>
</feature>
<keyword evidence="4" id="KW-1185">Reference proteome</keyword>
<dbReference type="PANTHER" id="PTHR47369">
    <property type="entry name" value="BTB/POZ DOMAIN-CONTAINING PROTEIN"/>
    <property type="match status" value="1"/>
</dbReference>
<reference evidence="3" key="1">
    <citation type="submission" date="2023-06" db="EMBL/GenBank/DDBJ databases">
        <authorList>
            <consortium name="Lawrence Berkeley National Laboratory"/>
            <person name="Ahrendt S."/>
            <person name="Sahu N."/>
            <person name="Indic B."/>
            <person name="Wong-Bajracharya J."/>
            <person name="Merenyi Z."/>
            <person name="Ke H.-M."/>
            <person name="Monk M."/>
            <person name="Kocsube S."/>
            <person name="Drula E."/>
            <person name="Lipzen A."/>
            <person name="Balint B."/>
            <person name="Henrissat B."/>
            <person name="Andreopoulos B."/>
            <person name="Martin F.M."/>
            <person name="Harder C.B."/>
            <person name="Rigling D."/>
            <person name="Ford K.L."/>
            <person name="Foster G.D."/>
            <person name="Pangilinan J."/>
            <person name="Papanicolaou A."/>
            <person name="Barry K."/>
            <person name="LaButti K."/>
            <person name="Viragh M."/>
            <person name="Koriabine M."/>
            <person name="Yan M."/>
            <person name="Riley R."/>
            <person name="Champramary S."/>
            <person name="Plett K.L."/>
            <person name="Tsai I.J."/>
            <person name="Slot J."/>
            <person name="Sipos G."/>
            <person name="Plett J."/>
            <person name="Nagy L.G."/>
            <person name="Grigoriev I.V."/>
        </authorList>
    </citation>
    <scope>NUCLEOTIDE SEQUENCE</scope>
    <source>
        <strain evidence="3">CCBAS 213</strain>
    </source>
</reference>
<proteinExistence type="predicted"/>
<dbReference type="Gene3D" id="3.30.710.10">
    <property type="entry name" value="Potassium Channel Kv1.1, Chain A"/>
    <property type="match status" value="1"/>
</dbReference>
<sequence>MRHASMSASAASVTNESLGLSANVVLGALPFPSQVSRRHRRMNYPLPSPQDLQSHLYHAFLDGKTADVALRISGSWRAVYHLHRVILIQSGFFRSLFTAGFVEASPSQFSVPDEIDVVFDDHNITRAAFEICISRLYGGGPPLHVCPLLRPTLSHPLTPGFPYQPKYETPSGHQAATPQFLLSLLATSIYLSIPSLASQALSSICGTLGPYTVISYLNFSLGNCTSSEDAAQGAVGLESVAELLEDHDSDNDESIPPSLSRNDRPNSVRTSFEPVHDGMSFKSHQTSIKSRSQAAPEPVTFHYGAVSDKIGEAAAAWLARWGPDILEYEEKVVEGVLDKDIPPLPSHPKTIRRRAKTLDSAVRTEVVDAASTSVTKPSIPVIWRRGGLSPHWVKALISSDSFFTKDEMGRYDFAKRAVQLRRKQGGIDPDEEIVWKEMFETGIYYANMVPEDIIKISSDICPTTEQPYVALSVLQAANWSQTLLRHDLTFRPASPPTPTFSSVKGKEKDLGVTFTRESFLNGGTKHKDGPFYLVPVDQTLRIGENGGPSSEGKGISMEQLFAHSHSPYSLSSEENLKAKFKSDEASNYPITFDESSFFGLLPNFYTPSSTRDASTDPKAVYSPYPPFRFSVEFWDSDHLKEKQRLHSQTIWYAGSLFNVYIQVVKKKGSTVSGKDQTSQLGIYLCRQSTVEAIPARSAPNPLVVRQSNDEDTASSPSDHSHSAIVSGGRSRVVSSSSATSQPASPMSPGPVTPTRSTTPLSSPATSTSLPSYHTFPDRPGTSGTASSFRDAYGYPYSLPYTLPGTAPSQPYRDPRPSVSAYFMIYCANPTGSSQTRFKSTPDVFKVSQSWGWKSSSLKGEDIPAGDDDPDDEGNIMNHQGSKVSLRATVVLGVV</sequence>
<dbReference type="EMBL" id="JAUEPS010000047">
    <property type="protein sequence ID" value="KAK0446424.1"/>
    <property type="molecule type" value="Genomic_DNA"/>
</dbReference>
<organism evidence="3 4">
    <name type="scientific">Armillaria tabescens</name>
    <name type="common">Ringless honey mushroom</name>
    <name type="synonym">Agaricus tabescens</name>
    <dbReference type="NCBI Taxonomy" id="1929756"/>
    <lineage>
        <taxon>Eukaryota</taxon>
        <taxon>Fungi</taxon>
        <taxon>Dikarya</taxon>
        <taxon>Basidiomycota</taxon>
        <taxon>Agaricomycotina</taxon>
        <taxon>Agaricomycetes</taxon>
        <taxon>Agaricomycetidae</taxon>
        <taxon>Agaricales</taxon>
        <taxon>Marasmiineae</taxon>
        <taxon>Physalacriaceae</taxon>
        <taxon>Desarmillaria</taxon>
    </lineage>
</organism>
<evidence type="ECO:0000256" key="1">
    <source>
        <dbReference type="SAM" id="MobiDB-lite"/>
    </source>
</evidence>
<protein>
    <recommendedName>
        <fullName evidence="2">BTB domain-containing protein</fullName>
    </recommendedName>
</protein>